<gene>
    <name evidence="2" type="ORF">ANCCAN_09942</name>
</gene>
<organism evidence="2 3">
    <name type="scientific">Ancylostoma caninum</name>
    <name type="common">Dog hookworm</name>
    <dbReference type="NCBI Taxonomy" id="29170"/>
    <lineage>
        <taxon>Eukaryota</taxon>
        <taxon>Metazoa</taxon>
        <taxon>Ecdysozoa</taxon>
        <taxon>Nematoda</taxon>
        <taxon>Chromadorea</taxon>
        <taxon>Rhabditida</taxon>
        <taxon>Rhabditina</taxon>
        <taxon>Rhabditomorpha</taxon>
        <taxon>Strongyloidea</taxon>
        <taxon>Ancylostomatidae</taxon>
        <taxon>Ancylostomatinae</taxon>
        <taxon>Ancylostoma</taxon>
    </lineage>
</organism>
<dbReference type="EMBL" id="JOJR01000139">
    <property type="protein sequence ID" value="RCN44079.1"/>
    <property type="molecule type" value="Genomic_DNA"/>
</dbReference>
<evidence type="ECO:0000313" key="3">
    <source>
        <dbReference type="Proteomes" id="UP000252519"/>
    </source>
</evidence>
<feature type="region of interest" description="Disordered" evidence="1">
    <location>
        <begin position="1"/>
        <end position="33"/>
    </location>
</feature>
<proteinExistence type="predicted"/>
<evidence type="ECO:0000313" key="2">
    <source>
        <dbReference type="EMBL" id="RCN44079.1"/>
    </source>
</evidence>
<comment type="caution">
    <text evidence="2">The sequence shown here is derived from an EMBL/GenBank/DDBJ whole genome shotgun (WGS) entry which is preliminary data.</text>
</comment>
<accession>A0A368GLE0</accession>
<dbReference type="Proteomes" id="UP000252519">
    <property type="component" value="Unassembled WGS sequence"/>
</dbReference>
<keyword evidence="3" id="KW-1185">Reference proteome</keyword>
<dbReference type="OrthoDB" id="5898589at2759"/>
<reference evidence="2 3" key="1">
    <citation type="submission" date="2014-10" db="EMBL/GenBank/DDBJ databases">
        <title>Draft genome of the hookworm Ancylostoma caninum.</title>
        <authorList>
            <person name="Mitreva M."/>
        </authorList>
    </citation>
    <scope>NUCLEOTIDE SEQUENCE [LARGE SCALE GENOMIC DNA]</scope>
    <source>
        <strain evidence="2 3">Baltimore</strain>
    </source>
</reference>
<sequence length="253" mass="28077">MRTSSDDAVHSIVSPSCSSSNIRGKRKKGNKEENATEVFAAIAIQKKKSKKGNAKNASKTTGSIMGYHCPGCRVLVQDQEGLNAHCITKHRKPRFAPGNATFASEGEFYDWKAKLEQEQHACWQLVENHESILTKYFCCPSLKLPLRSGKSKLCTSFIKATFSAVVTVQYCLFHFGHRPLIHVFARESADMTSYQQPSSLMIPKACHTRQVDHSLDAPSPSYIAVIGKGNAKVGKDALVNFIDYFNFSIDSIR</sequence>
<dbReference type="AlphaFoldDB" id="A0A368GLE0"/>
<feature type="compositionally biased region" description="Low complexity" evidence="1">
    <location>
        <begin position="11"/>
        <end position="20"/>
    </location>
</feature>
<evidence type="ECO:0000256" key="1">
    <source>
        <dbReference type="SAM" id="MobiDB-lite"/>
    </source>
</evidence>
<protein>
    <submittedName>
        <fullName evidence="2">Uncharacterized protein</fullName>
    </submittedName>
</protein>
<name>A0A368GLE0_ANCCA</name>